<feature type="transmembrane region" description="Helical" evidence="1">
    <location>
        <begin position="20"/>
        <end position="42"/>
    </location>
</feature>
<keyword evidence="1" id="KW-0812">Transmembrane</keyword>
<feature type="transmembrane region" description="Helical" evidence="1">
    <location>
        <begin position="62"/>
        <end position="85"/>
    </location>
</feature>
<evidence type="ECO:0008006" key="4">
    <source>
        <dbReference type="Google" id="ProtNLM"/>
    </source>
</evidence>
<organism evidence="2 3">
    <name type="scientific">Allacma fusca</name>
    <dbReference type="NCBI Taxonomy" id="39272"/>
    <lineage>
        <taxon>Eukaryota</taxon>
        <taxon>Metazoa</taxon>
        <taxon>Ecdysozoa</taxon>
        <taxon>Arthropoda</taxon>
        <taxon>Hexapoda</taxon>
        <taxon>Collembola</taxon>
        <taxon>Symphypleona</taxon>
        <taxon>Sminthuridae</taxon>
        <taxon>Allacma</taxon>
    </lineage>
</organism>
<feature type="transmembrane region" description="Helical" evidence="1">
    <location>
        <begin position="123"/>
        <end position="146"/>
    </location>
</feature>
<gene>
    <name evidence="2" type="ORF">AFUS01_LOCUS3524</name>
</gene>
<sequence length="147" mass="15822">MSPQGRPLKTRSDMKLAYKLLCIVSVVIALVVLLVSSVYLALLDAPKSVCGNTKEHYTLAKAASSLGIIGSILQVVWAILLIIVWMGDTTKYFIGHLFFGAVTLVATILVCIHGGVIDCTKCEAFLAFLILDSAFCFISAIVLCVLK</sequence>
<feature type="transmembrane region" description="Helical" evidence="1">
    <location>
        <begin position="97"/>
        <end position="117"/>
    </location>
</feature>
<evidence type="ECO:0000313" key="3">
    <source>
        <dbReference type="Proteomes" id="UP000708208"/>
    </source>
</evidence>
<evidence type="ECO:0000256" key="1">
    <source>
        <dbReference type="SAM" id="Phobius"/>
    </source>
</evidence>
<dbReference type="Proteomes" id="UP000708208">
    <property type="component" value="Unassembled WGS sequence"/>
</dbReference>
<reference evidence="2" key="1">
    <citation type="submission" date="2021-06" db="EMBL/GenBank/DDBJ databases">
        <authorList>
            <person name="Hodson N. C."/>
            <person name="Mongue J. A."/>
            <person name="Jaron S. K."/>
        </authorList>
    </citation>
    <scope>NUCLEOTIDE SEQUENCE</scope>
</reference>
<keyword evidence="3" id="KW-1185">Reference proteome</keyword>
<name>A0A8J2NL82_9HEXA</name>
<comment type="caution">
    <text evidence="2">The sequence shown here is derived from an EMBL/GenBank/DDBJ whole genome shotgun (WGS) entry which is preliminary data.</text>
</comment>
<dbReference type="AlphaFoldDB" id="A0A8J2NL82"/>
<protein>
    <recommendedName>
        <fullName evidence="4">MARVEL domain-containing protein</fullName>
    </recommendedName>
</protein>
<keyword evidence="1" id="KW-0472">Membrane</keyword>
<accession>A0A8J2NL82</accession>
<proteinExistence type="predicted"/>
<keyword evidence="1" id="KW-1133">Transmembrane helix</keyword>
<evidence type="ECO:0000313" key="2">
    <source>
        <dbReference type="EMBL" id="CAG7690491.1"/>
    </source>
</evidence>
<dbReference type="EMBL" id="CAJVCH010021287">
    <property type="protein sequence ID" value="CAG7690491.1"/>
    <property type="molecule type" value="Genomic_DNA"/>
</dbReference>